<dbReference type="InterPro" id="IPR029052">
    <property type="entry name" value="Metallo-depent_PP-like"/>
</dbReference>
<protein>
    <submittedName>
        <fullName evidence="6">3',5'-cyclic AMP phosphodiesterase CpdA</fullName>
    </submittedName>
</protein>
<keyword evidence="2" id="KW-0378">Hydrolase</keyword>
<dbReference type="EMBL" id="OBML01000001">
    <property type="protein sequence ID" value="SOB90375.1"/>
    <property type="molecule type" value="Genomic_DNA"/>
</dbReference>
<dbReference type="InterPro" id="IPR050884">
    <property type="entry name" value="CNP_phosphodiesterase-III"/>
</dbReference>
<feature type="domain" description="Calcineurin-like phosphoesterase" evidence="5">
    <location>
        <begin position="2"/>
        <end position="223"/>
    </location>
</feature>
<evidence type="ECO:0000256" key="1">
    <source>
        <dbReference type="ARBA" id="ARBA00022723"/>
    </source>
</evidence>
<dbReference type="AlphaFoldDB" id="A0A285R8E9"/>
<dbReference type="CDD" id="cd00838">
    <property type="entry name" value="MPP_superfamily"/>
    <property type="match status" value="1"/>
</dbReference>
<keyword evidence="1" id="KW-0479">Metal-binding</keyword>
<proteinExistence type="inferred from homology"/>
<reference evidence="6 7" key="1">
    <citation type="submission" date="2017-08" db="EMBL/GenBank/DDBJ databases">
        <authorList>
            <person name="de Groot N.N."/>
        </authorList>
    </citation>
    <scope>NUCLEOTIDE SEQUENCE [LARGE SCALE GENOMIC DNA]</scope>
    <source>
        <strain evidence="6 7">USBA 352</strain>
    </source>
</reference>
<dbReference type="GO" id="GO:0046872">
    <property type="term" value="F:metal ion binding"/>
    <property type="evidence" value="ECO:0007669"/>
    <property type="project" value="UniProtKB-KW"/>
</dbReference>
<sequence length="303" mass="32911">MFRLAHLSDPHLGPMPDASFRDLVSKRVIGYVNWHRSRARSMTASWLDLLLDDLKAQSPDHVTVTGDLVNIALDVEISAARHWLDDLGLPDDLTVVPGNHDAYVPGALRRAVHAWGPYMTGDLPLQDGFPFVRRRGNVALVGASSARASGPWFATGRLGSGQSRRLRDHLGRLGEEGAFRVLLIHHPPQSGATSWNKRLTDASRVRAAVKRAGCELVLHGHTHLATRTEIEGPNGPVPVIGVPSASNGPGRKRPAARYNLFSISGEPGNWHCEMEERGLPASAGRDDPAKVGFIARHTLKIPG</sequence>
<keyword evidence="3" id="KW-0408">Iron</keyword>
<evidence type="ECO:0000259" key="5">
    <source>
        <dbReference type="Pfam" id="PF00149"/>
    </source>
</evidence>
<dbReference type="STRING" id="538381.GCA_001696535_01563"/>
<evidence type="ECO:0000256" key="3">
    <source>
        <dbReference type="ARBA" id="ARBA00023004"/>
    </source>
</evidence>
<keyword evidence="7" id="KW-1185">Reference proteome</keyword>
<gene>
    <name evidence="6" type="ORF">SAMN05421512_101436</name>
</gene>
<organism evidence="6 7">
    <name type="scientific">Stappia indica</name>
    <dbReference type="NCBI Taxonomy" id="538381"/>
    <lineage>
        <taxon>Bacteria</taxon>
        <taxon>Pseudomonadati</taxon>
        <taxon>Pseudomonadota</taxon>
        <taxon>Alphaproteobacteria</taxon>
        <taxon>Hyphomicrobiales</taxon>
        <taxon>Stappiaceae</taxon>
        <taxon>Stappia</taxon>
    </lineage>
</organism>
<evidence type="ECO:0000313" key="6">
    <source>
        <dbReference type="EMBL" id="SOB90375.1"/>
    </source>
</evidence>
<dbReference type="Pfam" id="PF00149">
    <property type="entry name" value="Metallophos"/>
    <property type="match status" value="1"/>
</dbReference>
<dbReference type="GO" id="GO:0016787">
    <property type="term" value="F:hydrolase activity"/>
    <property type="evidence" value="ECO:0007669"/>
    <property type="project" value="UniProtKB-KW"/>
</dbReference>
<dbReference type="PANTHER" id="PTHR42988:SF2">
    <property type="entry name" value="CYCLIC NUCLEOTIDE PHOSPHODIESTERASE CBUA0032-RELATED"/>
    <property type="match status" value="1"/>
</dbReference>
<dbReference type="Proteomes" id="UP000219331">
    <property type="component" value="Unassembled WGS sequence"/>
</dbReference>
<dbReference type="PANTHER" id="PTHR42988">
    <property type="entry name" value="PHOSPHOHYDROLASE"/>
    <property type="match status" value="1"/>
</dbReference>
<dbReference type="InterPro" id="IPR004843">
    <property type="entry name" value="Calcineurin-like_PHP"/>
</dbReference>
<evidence type="ECO:0000256" key="4">
    <source>
        <dbReference type="ARBA" id="ARBA00025742"/>
    </source>
</evidence>
<dbReference type="OrthoDB" id="651281at2"/>
<dbReference type="Gene3D" id="3.60.21.10">
    <property type="match status" value="1"/>
</dbReference>
<name>A0A285R8E9_9HYPH</name>
<dbReference type="RefSeq" id="WP_097173758.1">
    <property type="nucleotide sequence ID" value="NZ_OBML01000001.1"/>
</dbReference>
<evidence type="ECO:0000313" key="7">
    <source>
        <dbReference type="Proteomes" id="UP000219331"/>
    </source>
</evidence>
<evidence type="ECO:0000256" key="2">
    <source>
        <dbReference type="ARBA" id="ARBA00022801"/>
    </source>
</evidence>
<accession>A0A285R8E9</accession>
<dbReference type="SUPFAM" id="SSF56300">
    <property type="entry name" value="Metallo-dependent phosphatases"/>
    <property type="match status" value="1"/>
</dbReference>
<comment type="similarity">
    <text evidence="4">Belongs to the cyclic nucleotide phosphodiesterase class-III family.</text>
</comment>